<keyword evidence="2" id="KW-1185">Reference proteome</keyword>
<proteinExistence type="predicted"/>
<dbReference type="InParanoid" id="A0A5C3PTK7"/>
<organism evidence="1 2">
    <name type="scientific">Polyporus arcularius HHB13444</name>
    <dbReference type="NCBI Taxonomy" id="1314778"/>
    <lineage>
        <taxon>Eukaryota</taxon>
        <taxon>Fungi</taxon>
        <taxon>Dikarya</taxon>
        <taxon>Basidiomycota</taxon>
        <taxon>Agaricomycotina</taxon>
        <taxon>Agaricomycetes</taxon>
        <taxon>Polyporales</taxon>
        <taxon>Polyporaceae</taxon>
        <taxon>Polyporus</taxon>
    </lineage>
</organism>
<evidence type="ECO:0000313" key="1">
    <source>
        <dbReference type="EMBL" id="TFK91949.1"/>
    </source>
</evidence>
<sequence>MPRCRPRTTVVLCFVIHPRVYTHQVLPYKDAGRVPECSLARCPPQRLRHCANATRLASDPPVICVATEIKPSSAATDYN</sequence>
<name>A0A5C3PTK7_9APHY</name>
<reference evidence="1 2" key="1">
    <citation type="journal article" date="2019" name="Nat. Ecol. Evol.">
        <title>Megaphylogeny resolves global patterns of mushroom evolution.</title>
        <authorList>
            <person name="Varga T."/>
            <person name="Krizsan K."/>
            <person name="Foldi C."/>
            <person name="Dima B."/>
            <person name="Sanchez-Garcia M."/>
            <person name="Sanchez-Ramirez S."/>
            <person name="Szollosi G.J."/>
            <person name="Szarkandi J.G."/>
            <person name="Papp V."/>
            <person name="Albert L."/>
            <person name="Andreopoulos W."/>
            <person name="Angelini C."/>
            <person name="Antonin V."/>
            <person name="Barry K.W."/>
            <person name="Bougher N.L."/>
            <person name="Buchanan P."/>
            <person name="Buyck B."/>
            <person name="Bense V."/>
            <person name="Catcheside P."/>
            <person name="Chovatia M."/>
            <person name="Cooper J."/>
            <person name="Damon W."/>
            <person name="Desjardin D."/>
            <person name="Finy P."/>
            <person name="Geml J."/>
            <person name="Haridas S."/>
            <person name="Hughes K."/>
            <person name="Justo A."/>
            <person name="Karasinski D."/>
            <person name="Kautmanova I."/>
            <person name="Kiss B."/>
            <person name="Kocsube S."/>
            <person name="Kotiranta H."/>
            <person name="LaButti K.M."/>
            <person name="Lechner B.E."/>
            <person name="Liimatainen K."/>
            <person name="Lipzen A."/>
            <person name="Lukacs Z."/>
            <person name="Mihaltcheva S."/>
            <person name="Morgado L.N."/>
            <person name="Niskanen T."/>
            <person name="Noordeloos M.E."/>
            <person name="Ohm R.A."/>
            <person name="Ortiz-Santana B."/>
            <person name="Ovrebo C."/>
            <person name="Racz N."/>
            <person name="Riley R."/>
            <person name="Savchenko A."/>
            <person name="Shiryaev A."/>
            <person name="Soop K."/>
            <person name="Spirin V."/>
            <person name="Szebenyi C."/>
            <person name="Tomsovsky M."/>
            <person name="Tulloss R.E."/>
            <person name="Uehling J."/>
            <person name="Grigoriev I.V."/>
            <person name="Vagvolgyi C."/>
            <person name="Papp T."/>
            <person name="Martin F.M."/>
            <person name="Miettinen O."/>
            <person name="Hibbett D.S."/>
            <person name="Nagy L.G."/>
        </authorList>
    </citation>
    <scope>NUCLEOTIDE SEQUENCE [LARGE SCALE GENOMIC DNA]</scope>
    <source>
        <strain evidence="1 2">HHB13444</strain>
    </source>
</reference>
<accession>A0A5C3PTK7</accession>
<evidence type="ECO:0000313" key="2">
    <source>
        <dbReference type="Proteomes" id="UP000308197"/>
    </source>
</evidence>
<dbReference type="AlphaFoldDB" id="A0A5C3PTK7"/>
<gene>
    <name evidence="1" type="ORF">K466DRAFT_274274</name>
</gene>
<dbReference type="EMBL" id="ML211008">
    <property type="protein sequence ID" value="TFK91949.1"/>
    <property type="molecule type" value="Genomic_DNA"/>
</dbReference>
<protein>
    <submittedName>
        <fullName evidence="1">Uncharacterized protein</fullName>
    </submittedName>
</protein>
<dbReference type="Proteomes" id="UP000308197">
    <property type="component" value="Unassembled WGS sequence"/>
</dbReference>